<dbReference type="EMBL" id="QJKJ01009980">
    <property type="protein sequence ID" value="RDX74999.1"/>
    <property type="molecule type" value="Genomic_DNA"/>
</dbReference>
<dbReference type="Proteomes" id="UP000257109">
    <property type="component" value="Unassembled WGS sequence"/>
</dbReference>
<feature type="non-terminal residue" evidence="1">
    <location>
        <position position="1"/>
    </location>
</feature>
<evidence type="ECO:0000313" key="1">
    <source>
        <dbReference type="EMBL" id="RDX74999.1"/>
    </source>
</evidence>
<evidence type="ECO:0000313" key="2">
    <source>
        <dbReference type="Proteomes" id="UP000257109"/>
    </source>
</evidence>
<organism evidence="1 2">
    <name type="scientific">Mucuna pruriens</name>
    <name type="common">Velvet bean</name>
    <name type="synonym">Dolichos pruriens</name>
    <dbReference type="NCBI Taxonomy" id="157652"/>
    <lineage>
        <taxon>Eukaryota</taxon>
        <taxon>Viridiplantae</taxon>
        <taxon>Streptophyta</taxon>
        <taxon>Embryophyta</taxon>
        <taxon>Tracheophyta</taxon>
        <taxon>Spermatophyta</taxon>
        <taxon>Magnoliopsida</taxon>
        <taxon>eudicotyledons</taxon>
        <taxon>Gunneridae</taxon>
        <taxon>Pentapetalae</taxon>
        <taxon>rosids</taxon>
        <taxon>fabids</taxon>
        <taxon>Fabales</taxon>
        <taxon>Fabaceae</taxon>
        <taxon>Papilionoideae</taxon>
        <taxon>50 kb inversion clade</taxon>
        <taxon>NPAAA clade</taxon>
        <taxon>indigoferoid/millettioid clade</taxon>
        <taxon>Phaseoleae</taxon>
        <taxon>Mucuna</taxon>
    </lineage>
</organism>
<accession>A0A371F9N0</accession>
<dbReference type="OrthoDB" id="1702682at2759"/>
<protein>
    <submittedName>
        <fullName evidence="1">Uncharacterized protein</fullName>
    </submittedName>
</protein>
<reference evidence="1" key="1">
    <citation type="submission" date="2018-05" db="EMBL/GenBank/DDBJ databases">
        <title>Draft genome of Mucuna pruriens seed.</title>
        <authorList>
            <person name="Nnadi N.E."/>
            <person name="Vos R."/>
            <person name="Hasami M.H."/>
            <person name="Devisetty U.K."/>
            <person name="Aguiy J.C."/>
        </authorList>
    </citation>
    <scope>NUCLEOTIDE SEQUENCE [LARGE SCALE GENOMIC DNA]</scope>
    <source>
        <strain evidence="1">JCA_2017</strain>
    </source>
</reference>
<comment type="caution">
    <text evidence="1">The sequence shown here is derived from an EMBL/GenBank/DDBJ whole genome shotgun (WGS) entry which is preliminary data.</text>
</comment>
<sequence>MDSSEFRTTITSNNRSSRLSLYRERLGQCQGESTLYISNSTAQNNCKRISLSVHKRKKMKGGAKVGGIVSALTRNEDFTTKAQQALPKKY</sequence>
<keyword evidence="2" id="KW-1185">Reference proteome</keyword>
<gene>
    <name evidence="1" type="ORF">CR513_45175</name>
</gene>
<name>A0A371F9N0_MUCPR</name>
<proteinExistence type="predicted"/>
<dbReference type="AlphaFoldDB" id="A0A371F9N0"/>